<gene>
    <name evidence="6" type="ordered locus">Bsel_0201</name>
</gene>
<dbReference type="OrthoDB" id="9795776at2"/>
<dbReference type="HOGENOM" id="CLU_021095_0_3_9"/>
<feature type="coiled-coil region" evidence="4">
    <location>
        <begin position="381"/>
        <end position="408"/>
    </location>
</feature>
<reference evidence="6" key="1">
    <citation type="submission" date="2009-10" db="EMBL/GenBank/DDBJ databases">
        <title>Complete sequence of Bacillus selenitireducens MLS10.</title>
        <authorList>
            <consortium name="US DOE Joint Genome Institute"/>
            <person name="Lucas S."/>
            <person name="Copeland A."/>
            <person name="Lapidus A."/>
            <person name="Glavina del Rio T."/>
            <person name="Dalin E."/>
            <person name="Tice H."/>
            <person name="Bruce D."/>
            <person name="Goodwin L."/>
            <person name="Pitluck S."/>
            <person name="Sims D."/>
            <person name="Brettin T."/>
            <person name="Detter J.C."/>
            <person name="Han C."/>
            <person name="Larimer F."/>
            <person name="Land M."/>
            <person name="Hauser L."/>
            <person name="Kyrpides N."/>
            <person name="Ovchinnikova G."/>
            <person name="Stolz J."/>
        </authorList>
    </citation>
    <scope>NUCLEOTIDE SEQUENCE [LARGE SCALE GENOMIC DNA]</scope>
    <source>
        <strain evidence="6">MLS10</strain>
    </source>
</reference>
<name>D6XVX5_BACIE</name>
<dbReference type="KEGG" id="bse:Bsel_0201"/>
<dbReference type="Gene3D" id="1.10.287.1120">
    <property type="entry name" value="Bipartite methylase S protein"/>
    <property type="match status" value="1"/>
</dbReference>
<feature type="domain" description="Type I restriction modification DNA specificity" evidence="5">
    <location>
        <begin position="224"/>
        <end position="398"/>
    </location>
</feature>
<sequence>MTNKLVPEIRFDSFKDKWLTRNLNEIMKFSNGINAPKEAYGQGRKMISVLDILSEEYLTYDNVRNSVSVSEILEQKNKVEFGDLVFVRSSEVLNEVGLSKAYLDNEYALYSGFSIRGKKISEYDPIFVERSLNGISRRQIERKSGGSTRYNVSQEILNSLFINMPTVQEQQKIGEFFKNLDDRIALQQQHITLLKESKQGFLQKMFPKDGERVPEVRFDGFSGEWEVLEIKNIAAETYGGGTPKTSISDYWNGNIPWIQSSDLKTDVLNLVSPTKFISDAGINNSATKLVPENSIAIVTRVGVGKLALVPYPYATSQDFLSLSSLKIDLKFALYSLYLIIKKEVNNLQGTSIKGITKPELLKKKIIIPSNLKEQQKIGEFFKNLDDSIAAHEKELELLQETKKGFLQKMFV</sequence>
<evidence type="ECO:0000256" key="1">
    <source>
        <dbReference type="ARBA" id="ARBA00010923"/>
    </source>
</evidence>
<dbReference type="eggNOG" id="COG0732">
    <property type="taxonomic scope" value="Bacteria"/>
</dbReference>
<dbReference type="Proteomes" id="UP000000271">
    <property type="component" value="Chromosome"/>
</dbReference>
<dbReference type="Gene3D" id="3.90.220.20">
    <property type="entry name" value="DNA methylase specificity domains"/>
    <property type="match status" value="2"/>
</dbReference>
<proteinExistence type="inferred from homology"/>
<protein>
    <submittedName>
        <fullName evidence="6">Restriction modification system DNA specificity domain protein</fullName>
    </submittedName>
</protein>
<evidence type="ECO:0000259" key="5">
    <source>
        <dbReference type="Pfam" id="PF01420"/>
    </source>
</evidence>
<dbReference type="InterPro" id="IPR052021">
    <property type="entry name" value="Type-I_RS_S_subunit"/>
</dbReference>
<keyword evidence="3" id="KW-0238">DNA-binding</keyword>
<dbReference type="InterPro" id="IPR000055">
    <property type="entry name" value="Restrct_endonuc_typeI_TRD"/>
</dbReference>
<dbReference type="InterPro" id="IPR044946">
    <property type="entry name" value="Restrct_endonuc_typeI_TRD_sf"/>
</dbReference>
<dbReference type="EMBL" id="CP001791">
    <property type="protein sequence ID" value="ADH97748.1"/>
    <property type="molecule type" value="Genomic_DNA"/>
</dbReference>
<evidence type="ECO:0000313" key="6">
    <source>
        <dbReference type="EMBL" id="ADH97748.1"/>
    </source>
</evidence>
<evidence type="ECO:0000256" key="2">
    <source>
        <dbReference type="ARBA" id="ARBA00022747"/>
    </source>
</evidence>
<dbReference type="REBASE" id="26445">
    <property type="entry name" value="S.BseMLSORF200P"/>
</dbReference>
<dbReference type="RefSeq" id="WP_013171177.1">
    <property type="nucleotide sequence ID" value="NC_014219.1"/>
</dbReference>
<dbReference type="AlphaFoldDB" id="D6XVX5"/>
<evidence type="ECO:0000256" key="3">
    <source>
        <dbReference type="ARBA" id="ARBA00023125"/>
    </source>
</evidence>
<dbReference type="GO" id="GO:0003677">
    <property type="term" value="F:DNA binding"/>
    <property type="evidence" value="ECO:0007669"/>
    <property type="project" value="UniProtKB-KW"/>
</dbReference>
<evidence type="ECO:0000313" key="7">
    <source>
        <dbReference type="Proteomes" id="UP000000271"/>
    </source>
</evidence>
<comment type="similarity">
    <text evidence="1">Belongs to the type-I restriction system S methylase family.</text>
</comment>
<organism evidence="6 7">
    <name type="scientific">Bacillus selenitireducens (strain ATCC 700615 / DSM 15326 / MLS10)</name>
    <dbReference type="NCBI Taxonomy" id="439292"/>
    <lineage>
        <taxon>Bacteria</taxon>
        <taxon>Bacillati</taxon>
        <taxon>Bacillota</taxon>
        <taxon>Bacilli</taxon>
        <taxon>Bacillales</taxon>
        <taxon>Bacillaceae</taxon>
        <taxon>Salisediminibacterium</taxon>
    </lineage>
</organism>
<dbReference type="Pfam" id="PF01420">
    <property type="entry name" value="Methylase_S"/>
    <property type="match status" value="2"/>
</dbReference>
<keyword evidence="7" id="KW-1185">Reference proteome</keyword>
<accession>D6XVX5</accession>
<dbReference type="SUPFAM" id="SSF116734">
    <property type="entry name" value="DNA methylase specificity domain"/>
    <property type="match status" value="2"/>
</dbReference>
<keyword evidence="2" id="KW-0680">Restriction system</keyword>
<dbReference type="PANTHER" id="PTHR30408:SF12">
    <property type="entry name" value="TYPE I RESTRICTION ENZYME MJAVIII SPECIFICITY SUBUNIT"/>
    <property type="match status" value="1"/>
</dbReference>
<dbReference type="PANTHER" id="PTHR30408">
    <property type="entry name" value="TYPE-1 RESTRICTION ENZYME ECOKI SPECIFICITY PROTEIN"/>
    <property type="match status" value="1"/>
</dbReference>
<dbReference type="CDD" id="cd17513">
    <property type="entry name" value="RMtype1_S_AveSPN6ORF1907P_TRD2-CR2_like"/>
    <property type="match status" value="1"/>
</dbReference>
<keyword evidence="4" id="KW-0175">Coiled coil</keyword>
<dbReference type="GO" id="GO:0009307">
    <property type="term" value="P:DNA restriction-modification system"/>
    <property type="evidence" value="ECO:0007669"/>
    <property type="project" value="UniProtKB-KW"/>
</dbReference>
<dbReference type="STRING" id="439292.Bsel_0201"/>
<evidence type="ECO:0000256" key="4">
    <source>
        <dbReference type="SAM" id="Coils"/>
    </source>
</evidence>
<feature type="domain" description="Type I restriction modification DNA specificity" evidence="5">
    <location>
        <begin position="16"/>
        <end position="195"/>
    </location>
</feature>